<gene>
    <name evidence="12" type="ORF">JXQ802_LOCUS9176</name>
    <name evidence="11" type="ORF">PYM288_LOCUS2503</name>
</gene>
<feature type="region of interest" description="Disordered" evidence="9">
    <location>
        <begin position="387"/>
        <end position="409"/>
    </location>
</feature>
<evidence type="ECO:0000313" key="13">
    <source>
        <dbReference type="Proteomes" id="UP000663854"/>
    </source>
</evidence>
<evidence type="ECO:0000256" key="2">
    <source>
        <dbReference type="ARBA" id="ARBA00006503"/>
    </source>
</evidence>
<evidence type="ECO:0000256" key="8">
    <source>
        <dbReference type="RuleBase" id="RU000682"/>
    </source>
</evidence>
<dbReference type="InterPro" id="IPR009057">
    <property type="entry name" value="Homeodomain-like_sf"/>
</dbReference>
<feature type="compositionally biased region" description="Low complexity" evidence="9">
    <location>
        <begin position="284"/>
        <end position="313"/>
    </location>
</feature>
<evidence type="ECO:0000313" key="14">
    <source>
        <dbReference type="Proteomes" id="UP000663870"/>
    </source>
</evidence>
<dbReference type="EMBL" id="CAJNOL010000166">
    <property type="protein sequence ID" value="CAF0901514.1"/>
    <property type="molecule type" value="Genomic_DNA"/>
</dbReference>
<feature type="compositionally biased region" description="Polar residues" evidence="9">
    <location>
        <begin position="272"/>
        <end position="283"/>
    </location>
</feature>
<feature type="compositionally biased region" description="Low complexity" evidence="9">
    <location>
        <begin position="59"/>
        <end position="69"/>
    </location>
</feature>
<feature type="compositionally biased region" description="Polar residues" evidence="9">
    <location>
        <begin position="76"/>
        <end position="86"/>
    </location>
</feature>
<comment type="subcellular location">
    <subcellularLocation>
        <location evidence="1 7 8">Nucleus</location>
    </subcellularLocation>
</comment>
<dbReference type="InterPro" id="IPR001356">
    <property type="entry name" value="HD"/>
</dbReference>
<feature type="domain" description="Homeobox" evidence="10">
    <location>
        <begin position="183"/>
        <end position="243"/>
    </location>
</feature>
<dbReference type="FunFam" id="1.10.10.60:FF:000679">
    <property type="entry name" value="Homeobox protein aristaless"/>
    <property type="match status" value="1"/>
</dbReference>
<dbReference type="PANTHER" id="PTHR45882">
    <property type="entry name" value="PITUITARY HOMEOBOX HOMOLOG PTX1"/>
    <property type="match status" value="1"/>
</dbReference>
<dbReference type="CDD" id="cd00086">
    <property type="entry name" value="homeodomain"/>
    <property type="match status" value="1"/>
</dbReference>
<dbReference type="GO" id="GO:0000981">
    <property type="term" value="F:DNA-binding transcription factor activity, RNA polymerase II-specific"/>
    <property type="evidence" value="ECO:0007669"/>
    <property type="project" value="InterPro"/>
</dbReference>
<dbReference type="AlphaFoldDB" id="A0A813PZX9"/>
<dbReference type="Pfam" id="PF00046">
    <property type="entry name" value="Homeodomain"/>
    <property type="match status" value="1"/>
</dbReference>
<dbReference type="SMART" id="SM00389">
    <property type="entry name" value="HOX"/>
    <property type="match status" value="1"/>
</dbReference>
<comment type="caution">
    <text evidence="11">The sequence shown here is derived from an EMBL/GenBank/DDBJ whole genome shotgun (WGS) entry which is preliminary data.</text>
</comment>
<feature type="region of interest" description="Disordered" evidence="9">
    <location>
        <begin position="272"/>
        <end position="340"/>
    </location>
</feature>
<keyword evidence="5 7" id="KW-0371">Homeobox</keyword>
<dbReference type="PROSITE" id="PS50071">
    <property type="entry name" value="HOMEOBOX_2"/>
    <property type="match status" value="1"/>
</dbReference>
<evidence type="ECO:0000256" key="3">
    <source>
        <dbReference type="ARBA" id="ARBA00022473"/>
    </source>
</evidence>
<comment type="similarity">
    <text evidence="2">Belongs to the paired homeobox family. Bicoid subfamily.</text>
</comment>
<dbReference type="PROSITE" id="PS00027">
    <property type="entry name" value="HOMEOBOX_1"/>
    <property type="match status" value="1"/>
</dbReference>
<keyword evidence="3" id="KW-0217">Developmental protein</keyword>
<dbReference type="Proteomes" id="UP000663854">
    <property type="component" value="Unassembled WGS sequence"/>
</dbReference>
<dbReference type="Gene3D" id="1.10.10.60">
    <property type="entry name" value="Homeodomain-like"/>
    <property type="match status" value="1"/>
</dbReference>
<dbReference type="PANTHER" id="PTHR45882:SF3">
    <property type="entry name" value="PITUITARY HOMEOBOX HOMOLOG PTX1"/>
    <property type="match status" value="1"/>
</dbReference>
<sequence length="409" mass="47012">MENPNETLATLLNAPIHADYADYFNSSHLQYHHHHYFHNANRMYQTPTASYFTAEQFDTQQQQQQQQLTTDHHQLYSSPTTNSNYLTHHPSVDIYHSQYQPTSSSTLLTHLPTYETYASPTILTNLEQQQQKPNIIKYESNNDLTNHISEQSADEDIACNDDDKKSSNKKSKCNNSNGNNPNGRQRRQRTHFSSQQLTQLEQTFTINRYPDLATREDIAAMTNLTEAKVRVWFKNRRAKWRKRERNMDHLRNFSHIVPPFDMYTHHQAPPSFMSTYPTNTNWDTTKSPTSPKSSSQSSPNPNPTSSYQTTTNPWTLPSMNSLTQPLPITNNYSDTTLPAPPNTTITSSSYYSLSDTNPNIYTHNTNLIEPLTSHPLTQVLKNKAKQNSSSFQLYESSTTTQNGFYSEPN</sequence>
<dbReference type="SUPFAM" id="SSF46689">
    <property type="entry name" value="Homeodomain-like"/>
    <property type="match status" value="1"/>
</dbReference>
<keyword evidence="14" id="KW-1185">Reference proteome</keyword>
<feature type="DNA-binding region" description="Homeobox" evidence="7">
    <location>
        <begin position="185"/>
        <end position="244"/>
    </location>
</feature>
<proteinExistence type="inferred from homology"/>
<keyword evidence="6 7" id="KW-0539">Nucleus</keyword>
<evidence type="ECO:0000256" key="9">
    <source>
        <dbReference type="SAM" id="MobiDB-lite"/>
    </source>
</evidence>
<dbReference type="GO" id="GO:0009653">
    <property type="term" value="P:anatomical structure morphogenesis"/>
    <property type="evidence" value="ECO:0007669"/>
    <property type="project" value="TreeGrafter"/>
</dbReference>
<accession>A0A813PZX9</accession>
<dbReference type="EMBL" id="CAJNOH010000017">
    <property type="protein sequence ID" value="CAF0759192.1"/>
    <property type="molecule type" value="Genomic_DNA"/>
</dbReference>
<name>A0A813PZX9_9BILA</name>
<feature type="compositionally biased region" description="Polar residues" evidence="9">
    <location>
        <begin position="314"/>
        <end position="336"/>
    </location>
</feature>
<dbReference type="GO" id="GO:0005634">
    <property type="term" value="C:nucleus"/>
    <property type="evidence" value="ECO:0007669"/>
    <property type="project" value="UniProtKB-SubCell"/>
</dbReference>
<feature type="region of interest" description="Disordered" evidence="9">
    <location>
        <begin position="150"/>
        <end position="196"/>
    </location>
</feature>
<evidence type="ECO:0000256" key="6">
    <source>
        <dbReference type="ARBA" id="ARBA00023242"/>
    </source>
</evidence>
<feature type="compositionally biased region" description="Low complexity" evidence="9">
    <location>
        <begin position="173"/>
        <end position="182"/>
    </location>
</feature>
<evidence type="ECO:0000259" key="10">
    <source>
        <dbReference type="PROSITE" id="PS50071"/>
    </source>
</evidence>
<reference evidence="11" key="1">
    <citation type="submission" date="2021-02" db="EMBL/GenBank/DDBJ databases">
        <authorList>
            <person name="Nowell W R."/>
        </authorList>
    </citation>
    <scope>NUCLEOTIDE SEQUENCE</scope>
</reference>
<evidence type="ECO:0000256" key="7">
    <source>
        <dbReference type="PROSITE-ProRule" id="PRU00108"/>
    </source>
</evidence>
<dbReference type="Proteomes" id="UP000663870">
    <property type="component" value="Unassembled WGS sequence"/>
</dbReference>
<feature type="region of interest" description="Disordered" evidence="9">
    <location>
        <begin position="59"/>
        <end position="88"/>
    </location>
</feature>
<protein>
    <recommendedName>
        <fullName evidence="10">Homeobox domain-containing protein</fullName>
    </recommendedName>
</protein>
<evidence type="ECO:0000313" key="12">
    <source>
        <dbReference type="EMBL" id="CAF0901514.1"/>
    </source>
</evidence>
<evidence type="ECO:0000256" key="4">
    <source>
        <dbReference type="ARBA" id="ARBA00023125"/>
    </source>
</evidence>
<organism evidence="11 13">
    <name type="scientific">Rotaria sordida</name>
    <dbReference type="NCBI Taxonomy" id="392033"/>
    <lineage>
        <taxon>Eukaryota</taxon>
        <taxon>Metazoa</taxon>
        <taxon>Spiralia</taxon>
        <taxon>Gnathifera</taxon>
        <taxon>Rotifera</taxon>
        <taxon>Eurotatoria</taxon>
        <taxon>Bdelloidea</taxon>
        <taxon>Philodinida</taxon>
        <taxon>Philodinidae</taxon>
        <taxon>Rotaria</taxon>
    </lineage>
</organism>
<evidence type="ECO:0000313" key="11">
    <source>
        <dbReference type="EMBL" id="CAF0759192.1"/>
    </source>
</evidence>
<dbReference type="GO" id="GO:0000978">
    <property type="term" value="F:RNA polymerase II cis-regulatory region sequence-specific DNA binding"/>
    <property type="evidence" value="ECO:0007669"/>
    <property type="project" value="TreeGrafter"/>
</dbReference>
<evidence type="ECO:0000256" key="1">
    <source>
        <dbReference type="ARBA" id="ARBA00004123"/>
    </source>
</evidence>
<keyword evidence="4 7" id="KW-0238">DNA-binding</keyword>
<evidence type="ECO:0000256" key="5">
    <source>
        <dbReference type="ARBA" id="ARBA00023155"/>
    </source>
</evidence>
<dbReference type="InterPro" id="IPR017970">
    <property type="entry name" value="Homeobox_CS"/>
</dbReference>